<evidence type="ECO:0000259" key="1">
    <source>
        <dbReference type="Pfam" id="PF11926"/>
    </source>
</evidence>
<evidence type="ECO:0000313" key="2">
    <source>
        <dbReference type="EMBL" id="CAD1817020.1"/>
    </source>
</evidence>
<dbReference type="EMBL" id="LR862129">
    <property type="protein sequence ID" value="CAD1817020.1"/>
    <property type="molecule type" value="Genomic_DNA"/>
</dbReference>
<dbReference type="InterPro" id="IPR024593">
    <property type="entry name" value="DUF3444"/>
</dbReference>
<protein>
    <recommendedName>
        <fullName evidence="1">DUF3444 domain-containing protein</fullName>
    </recommendedName>
</protein>
<gene>
    <name evidence="2" type="ORF">CB5_LOCUS231</name>
</gene>
<dbReference type="PANTHER" id="PTHR47374">
    <property type="entry name" value="ENDOSOME ANTIGEN-LIKE PROTEIN, PUTATIVE (DUF3444)-RELATED"/>
    <property type="match status" value="1"/>
</dbReference>
<dbReference type="Pfam" id="PF11926">
    <property type="entry name" value="DUF3444"/>
    <property type="match status" value="1"/>
</dbReference>
<sequence>MYKNWRPCWNLFDFENCEFDVVEICERSGAGTKVSLLTKVDGNRAVFMPDKKEKVVTILEDEYLRFSHQIPAFQLTDQKGLVQQFCVKVRESFEPVQRKWPTRLRLILASELSDHDAALLVNEFAS</sequence>
<dbReference type="AlphaFoldDB" id="A0A6V7NEM1"/>
<dbReference type="PANTHER" id="PTHR47374:SF6">
    <property type="entry name" value="ENDOSOME ANTIGEN-LIKE PROTEIN, PUTATIVE (DUF3444)-RELATED"/>
    <property type="match status" value="1"/>
</dbReference>
<feature type="domain" description="DUF3444" evidence="1">
    <location>
        <begin position="1"/>
        <end position="78"/>
    </location>
</feature>
<name>A0A6V7NEM1_ANACO</name>
<accession>A0A6V7NEM1</accession>
<organism evidence="2">
    <name type="scientific">Ananas comosus var. bracteatus</name>
    <name type="common">red pineapple</name>
    <dbReference type="NCBI Taxonomy" id="296719"/>
    <lineage>
        <taxon>Eukaryota</taxon>
        <taxon>Viridiplantae</taxon>
        <taxon>Streptophyta</taxon>
        <taxon>Embryophyta</taxon>
        <taxon>Tracheophyta</taxon>
        <taxon>Spermatophyta</taxon>
        <taxon>Magnoliopsida</taxon>
        <taxon>Liliopsida</taxon>
        <taxon>Poales</taxon>
        <taxon>Bromeliaceae</taxon>
        <taxon>Bromelioideae</taxon>
        <taxon>Ananas</taxon>
    </lineage>
</organism>
<reference evidence="2" key="1">
    <citation type="submission" date="2020-07" db="EMBL/GenBank/DDBJ databases">
        <authorList>
            <person name="Lin J."/>
        </authorList>
    </citation>
    <scope>NUCLEOTIDE SEQUENCE</scope>
</reference>
<proteinExistence type="predicted"/>